<keyword evidence="3" id="KW-1185">Reference proteome</keyword>
<feature type="chain" id="PRO_5038102205" evidence="1">
    <location>
        <begin position="22"/>
        <end position="185"/>
    </location>
</feature>
<reference evidence="4" key="1">
    <citation type="submission" date="2022-11" db="UniProtKB">
        <authorList>
            <consortium name="WormBaseParasite"/>
        </authorList>
    </citation>
    <scope>IDENTIFICATION</scope>
</reference>
<dbReference type="Gene3D" id="2.60.40.1210">
    <property type="entry name" value="Cellobiose dehydrogenase, cytochrome domain"/>
    <property type="match status" value="1"/>
</dbReference>
<sequence>MPTMPSVVQFFVLLSTVHVFGQKTQFNFKRRVSLNDKKNSAISWLSDDKSITIRAEYGTQGWLGVGFSPKGEMGGADIVIAWIDKNGKGQISDRHASSNGFPPADSKQDYKLLDSSKNATHTVITFHRLLKTGDKEDLDLTTNAVTNLIWAYNDAIPESNDAIAYHDGNRGALRNVNLLSPKAKN</sequence>
<dbReference type="InterPro" id="IPR000945">
    <property type="entry name" value="DBH-like"/>
</dbReference>
<dbReference type="GO" id="GO:0005507">
    <property type="term" value="F:copper ion binding"/>
    <property type="evidence" value="ECO:0007669"/>
    <property type="project" value="TreeGrafter"/>
</dbReference>
<evidence type="ECO:0000313" key="3">
    <source>
        <dbReference type="Proteomes" id="UP000887566"/>
    </source>
</evidence>
<dbReference type="PANTHER" id="PTHR10157:SF23">
    <property type="entry name" value="MOXD1 HOMOLOG 1"/>
    <property type="match status" value="1"/>
</dbReference>
<keyword evidence="1" id="KW-0732">Signal</keyword>
<dbReference type="GO" id="GO:0004500">
    <property type="term" value="F:dopamine beta-monooxygenase activity"/>
    <property type="evidence" value="ECO:0007669"/>
    <property type="project" value="InterPro"/>
</dbReference>
<accession>A0A914W946</accession>
<dbReference type="PROSITE" id="PS50836">
    <property type="entry name" value="DOMON"/>
    <property type="match status" value="1"/>
</dbReference>
<dbReference type="GO" id="GO:0042420">
    <property type="term" value="P:dopamine catabolic process"/>
    <property type="evidence" value="ECO:0007669"/>
    <property type="project" value="TreeGrafter"/>
</dbReference>
<evidence type="ECO:0000313" key="4">
    <source>
        <dbReference type="WBParaSite" id="PSAMB.scaffold3365size18574.g21208.t1"/>
    </source>
</evidence>
<dbReference type="GO" id="GO:0005615">
    <property type="term" value="C:extracellular space"/>
    <property type="evidence" value="ECO:0007669"/>
    <property type="project" value="TreeGrafter"/>
</dbReference>
<evidence type="ECO:0000256" key="1">
    <source>
        <dbReference type="SAM" id="SignalP"/>
    </source>
</evidence>
<dbReference type="InterPro" id="IPR045266">
    <property type="entry name" value="DOH_DOMON"/>
</dbReference>
<dbReference type="CDD" id="cd09631">
    <property type="entry name" value="DOMON_DOH"/>
    <property type="match status" value="1"/>
</dbReference>
<dbReference type="GO" id="GO:0006589">
    <property type="term" value="P:octopamine biosynthetic process"/>
    <property type="evidence" value="ECO:0007669"/>
    <property type="project" value="TreeGrafter"/>
</dbReference>
<name>A0A914W946_9BILA</name>
<protein>
    <submittedName>
        <fullName evidence="4">DOMON domain-containing protein</fullName>
    </submittedName>
</protein>
<proteinExistence type="predicted"/>
<dbReference type="AlphaFoldDB" id="A0A914W946"/>
<evidence type="ECO:0000259" key="2">
    <source>
        <dbReference type="PROSITE" id="PS50836"/>
    </source>
</evidence>
<feature type="signal peptide" evidence="1">
    <location>
        <begin position="1"/>
        <end position="21"/>
    </location>
</feature>
<dbReference type="InterPro" id="IPR005018">
    <property type="entry name" value="DOMON_domain"/>
</dbReference>
<dbReference type="SUPFAM" id="SSF49344">
    <property type="entry name" value="CBD9-like"/>
    <property type="match status" value="1"/>
</dbReference>
<dbReference type="WBParaSite" id="PSAMB.scaffold3365size18574.g21208.t1">
    <property type="protein sequence ID" value="PSAMB.scaffold3365size18574.g21208.t1"/>
    <property type="gene ID" value="PSAMB.scaffold3365size18574.g21208"/>
</dbReference>
<feature type="domain" description="DOMON" evidence="2">
    <location>
        <begin position="38"/>
        <end position="153"/>
    </location>
</feature>
<dbReference type="Pfam" id="PF03351">
    <property type="entry name" value="DOMON"/>
    <property type="match status" value="1"/>
</dbReference>
<dbReference type="GO" id="GO:0030667">
    <property type="term" value="C:secretory granule membrane"/>
    <property type="evidence" value="ECO:0007669"/>
    <property type="project" value="TreeGrafter"/>
</dbReference>
<dbReference type="SMART" id="SM00664">
    <property type="entry name" value="DoH"/>
    <property type="match status" value="1"/>
</dbReference>
<dbReference type="GO" id="GO:0042421">
    <property type="term" value="P:norepinephrine biosynthetic process"/>
    <property type="evidence" value="ECO:0007669"/>
    <property type="project" value="TreeGrafter"/>
</dbReference>
<organism evidence="3 4">
    <name type="scientific">Plectus sambesii</name>
    <dbReference type="NCBI Taxonomy" id="2011161"/>
    <lineage>
        <taxon>Eukaryota</taxon>
        <taxon>Metazoa</taxon>
        <taxon>Ecdysozoa</taxon>
        <taxon>Nematoda</taxon>
        <taxon>Chromadorea</taxon>
        <taxon>Plectida</taxon>
        <taxon>Plectina</taxon>
        <taxon>Plectoidea</taxon>
        <taxon>Plectidae</taxon>
        <taxon>Plectus</taxon>
    </lineage>
</organism>
<dbReference type="Proteomes" id="UP000887566">
    <property type="component" value="Unplaced"/>
</dbReference>
<dbReference type="PANTHER" id="PTHR10157">
    <property type="entry name" value="DOPAMINE BETA HYDROXYLASE RELATED"/>
    <property type="match status" value="1"/>
</dbReference>